<keyword evidence="2" id="KW-1185">Reference proteome</keyword>
<dbReference type="EMBL" id="CAXAMN010012224">
    <property type="protein sequence ID" value="CAK9037633.1"/>
    <property type="molecule type" value="Genomic_DNA"/>
</dbReference>
<evidence type="ECO:0000313" key="2">
    <source>
        <dbReference type="Proteomes" id="UP001642484"/>
    </source>
</evidence>
<gene>
    <name evidence="1" type="ORF">CCMP2556_LOCUS20747</name>
</gene>
<comment type="caution">
    <text evidence="1">The sequence shown here is derived from an EMBL/GenBank/DDBJ whole genome shotgun (WGS) entry which is preliminary data.</text>
</comment>
<sequence length="793" mass="89603">MLRADAICVVEPPARADSPARERPGQRLRRFALGQDLPLQVDAKASCAAAVRSAKAAAKEAGQHIASSTAALAEKSEGHAEESCHKLIDQYGLALELPMTMVELHDGNEKYPVVLRPNHTVFALEREKGLVLSRVLPLLLHGDEGRGRKRNAVLCMNAHPILGYGVETRNRKRKLLHRGKEQQMNYTGNTYASRLLLAMLPKAVYDLHPDSFYRLVEIISKDICSLAEDGLKGPDGLQYWCVSLYTKGDWPYLCKIGRLTRSFRNMPKQASSKKDCTGICHLCLAGRPRIPFEDYSKNGVWQFSVQEEEPWQLRPEILRCPHDESFPETFFAIDPWHSFHLGEGRNLVANAVQLMLDFVDGDSVDQQLNLLYLDYKQYCKRNSNQVYALRFTKELFSLNKNDYPTGSWTKGNLTTSLVKWVAYFFRSKRNTFAEGSLHMKLAAWHDSFLRRGSRGGVGFFCDPIKFFHVACKADAAAAINDCFSKLYLAPLWVPRGEAYVIANLGFKYLELFMELAKQSREENRMLFLLNPKGHMLMHVFKTMLWEADLASEILNPLAMGVQLEEDLVGKTCRLVRHVTNVSSSFAMKRTFQRYRVCRASAPKTYSWYLGSDGEEVKRKMDPATLEVIDGLPLLSSKSVGYSSDIAQVRVMLEEQHPNLRLPEGVTSLIVEVVRPEVQVCVPYSYQGFRLLAVMKEGAWLWEDAADAMAQELGMERPKRLSFEHVKPRGYGAGEAPSLSDVMAKAQAYVMGEDPHTLEEGWVVVFRNGLRLKVHTEGYEIVGLEKILHLEGGL</sequence>
<reference evidence="1 2" key="1">
    <citation type="submission" date="2024-02" db="EMBL/GenBank/DDBJ databases">
        <authorList>
            <person name="Chen Y."/>
            <person name="Shah S."/>
            <person name="Dougan E. K."/>
            <person name="Thang M."/>
            <person name="Chan C."/>
        </authorList>
    </citation>
    <scope>NUCLEOTIDE SEQUENCE [LARGE SCALE GENOMIC DNA]</scope>
</reference>
<proteinExistence type="predicted"/>
<protein>
    <submittedName>
        <fullName evidence="1">Uncharacterized protein</fullName>
    </submittedName>
</protein>
<dbReference type="Proteomes" id="UP001642484">
    <property type="component" value="Unassembled WGS sequence"/>
</dbReference>
<evidence type="ECO:0000313" key="1">
    <source>
        <dbReference type="EMBL" id="CAK9037633.1"/>
    </source>
</evidence>
<accession>A0ABP0LEM9</accession>
<organism evidence="1 2">
    <name type="scientific">Durusdinium trenchii</name>
    <dbReference type="NCBI Taxonomy" id="1381693"/>
    <lineage>
        <taxon>Eukaryota</taxon>
        <taxon>Sar</taxon>
        <taxon>Alveolata</taxon>
        <taxon>Dinophyceae</taxon>
        <taxon>Suessiales</taxon>
        <taxon>Symbiodiniaceae</taxon>
        <taxon>Durusdinium</taxon>
    </lineage>
</organism>
<name>A0ABP0LEM9_9DINO</name>